<feature type="non-terminal residue" evidence="2">
    <location>
        <position position="1"/>
    </location>
</feature>
<accession>A0AAN5DDU4</accession>
<dbReference type="PANTHER" id="PTHR34492:SF2">
    <property type="entry name" value="G PROTEIN-COUPLED RECEPTOR"/>
    <property type="match status" value="1"/>
</dbReference>
<organism evidence="2 3">
    <name type="scientific">Pristionchus mayeri</name>
    <dbReference type="NCBI Taxonomy" id="1317129"/>
    <lineage>
        <taxon>Eukaryota</taxon>
        <taxon>Metazoa</taxon>
        <taxon>Ecdysozoa</taxon>
        <taxon>Nematoda</taxon>
        <taxon>Chromadorea</taxon>
        <taxon>Rhabditida</taxon>
        <taxon>Rhabditina</taxon>
        <taxon>Diplogasteromorpha</taxon>
        <taxon>Diplogasteroidea</taxon>
        <taxon>Neodiplogasteridae</taxon>
        <taxon>Pristionchus</taxon>
    </lineage>
</organism>
<feature type="transmembrane region" description="Helical" evidence="1">
    <location>
        <begin position="9"/>
        <end position="33"/>
    </location>
</feature>
<feature type="non-terminal residue" evidence="2">
    <location>
        <position position="85"/>
    </location>
</feature>
<keyword evidence="3" id="KW-1185">Reference proteome</keyword>
<gene>
    <name evidence="2" type="ORF">PMAYCL1PPCAC_31474</name>
</gene>
<evidence type="ECO:0000313" key="3">
    <source>
        <dbReference type="Proteomes" id="UP001328107"/>
    </source>
</evidence>
<sequence length="85" mass="10259">EILGDRRRFIIIQMASLYAIICWSVALFVYSLLIHSTHYEFDFFNGQVQKIKCSNEFKRDDDICDYLLKMMKIHYRLTECVNRLD</sequence>
<protein>
    <submittedName>
        <fullName evidence="2">Uncharacterized protein</fullName>
    </submittedName>
</protein>
<dbReference type="PANTHER" id="PTHR34492">
    <property type="entry name" value="GUSTATORY RECEPTOR FAMILY"/>
    <property type="match status" value="1"/>
</dbReference>
<keyword evidence="1" id="KW-0812">Transmembrane</keyword>
<evidence type="ECO:0000313" key="2">
    <source>
        <dbReference type="EMBL" id="GMR61279.1"/>
    </source>
</evidence>
<reference evidence="3" key="1">
    <citation type="submission" date="2022-10" db="EMBL/GenBank/DDBJ databases">
        <title>Genome assembly of Pristionchus species.</title>
        <authorList>
            <person name="Yoshida K."/>
            <person name="Sommer R.J."/>
        </authorList>
    </citation>
    <scope>NUCLEOTIDE SEQUENCE [LARGE SCALE GENOMIC DNA]</scope>
    <source>
        <strain evidence="3">RS5460</strain>
    </source>
</reference>
<name>A0AAN5DDU4_9BILA</name>
<keyword evidence="1" id="KW-0472">Membrane</keyword>
<evidence type="ECO:0000256" key="1">
    <source>
        <dbReference type="SAM" id="Phobius"/>
    </source>
</evidence>
<keyword evidence="1" id="KW-1133">Transmembrane helix</keyword>
<proteinExistence type="predicted"/>
<comment type="caution">
    <text evidence="2">The sequence shown here is derived from an EMBL/GenBank/DDBJ whole genome shotgun (WGS) entry which is preliminary data.</text>
</comment>
<dbReference type="AlphaFoldDB" id="A0AAN5DDU4"/>
<dbReference type="EMBL" id="BTRK01000006">
    <property type="protein sequence ID" value="GMR61279.1"/>
    <property type="molecule type" value="Genomic_DNA"/>
</dbReference>
<dbReference type="Proteomes" id="UP001328107">
    <property type="component" value="Unassembled WGS sequence"/>
</dbReference>